<dbReference type="EMBL" id="JBHSQH010000001">
    <property type="protein sequence ID" value="MFC5970529.1"/>
    <property type="molecule type" value="Genomic_DNA"/>
</dbReference>
<dbReference type="AlphaFoldDB" id="A0ABD5RJM4"/>
<organism evidence="1 2">
    <name type="scientific">Halomarina salina</name>
    <dbReference type="NCBI Taxonomy" id="1872699"/>
    <lineage>
        <taxon>Archaea</taxon>
        <taxon>Methanobacteriati</taxon>
        <taxon>Methanobacteriota</taxon>
        <taxon>Stenosarchaea group</taxon>
        <taxon>Halobacteria</taxon>
        <taxon>Halobacteriales</taxon>
        <taxon>Natronomonadaceae</taxon>
        <taxon>Halomarina</taxon>
    </lineage>
</organism>
<evidence type="ECO:0000313" key="1">
    <source>
        <dbReference type="EMBL" id="MFC5970529.1"/>
    </source>
</evidence>
<accession>A0ABD5RJM4</accession>
<dbReference type="RefSeq" id="WP_247419874.1">
    <property type="nucleotide sequence ID" value="NZ_JALLGW010000002.1"/>
</dbReference>
<dbReference type="Gene3D" id="2.20.28.30">
    <property type="entry name" value="RNA polymerase ii, chain L"/>
    <property type="match status" value="1"/>
</dbReference>
<protein>
    <recommendedName>
        <fullName evidence="3">Zinc ribbon domain-containing protein</fullName>
    </recommendedName>
</protein>
<dbReference type="Proteomes" id="UP001596099">
    <property type="component" value="Unassembled WGS sequence"/>
</dbReference>
<sequence>MSVLTTLRDTVVESGASEGATETFEYRCARCGASFEESKLKMTRVSCPGCTSTNVRATD</sequence>
<reference evidence="1 2" key="1">
    <citation type="journal article" date="2019" name="Int. J. Syst. Evol. Microbiol.">
        <title>The Global Catalogue of Microorganisms (GCM) 10K type strain sequencing project: providing services to taxonomists for standard genome sequencing and annotation.</title>
        <authorList>
            <consortium name="The Broad Institute Genomics Platform"/>
            <consortium name="The Broad Institute Genome Sequencing Center for Infectious Disease"/>
            <person name="Wu L."/>
            <person name="Ma J."/>
        </authorList>
    </citation>
    <scope>NUCLEOTIDE SEQUENCE [LARGE SCALE GENOMIC DNA]</scope>
    <source>
        <strain evidence="1 2">CGMCC 1.12543</strain>
    </source>
</reference>
<keyword evidence="2" id="KW-1185">Reference proteome</keyword>
<evidence type="ECO:0008006" key="3">
    <source>
        <dbReference type="Google" id="ProtNLM"/>
    </source>
</evidence>
<name>A0ABD5RJM4_9EURY</name>
<gene>
    <name evidence="1" type="ORF">ACFPYI_04220</name>
</gene>
<proteinExistence type="predicted"/>
<evidence type="ECO:0000313" key="2">
    <source>
        <dbReference type="Proteomes" id="UP001596099"/>
    </source>
</evidence>
<comment type="caution">
    <text evidence="1">The sequence shown here is derived from an EMBL/GenBank/DDBJ whole genome shotgun (WGS) entry which is preliminary data.</text>
</comment>